<organism evidence="3 4">
    <name type="scientific">Rhypophila decipiens</name>
    <dbReference type="NCBI Taxonomy" id="261697"/>
    <lineage>
        <taxon>Eukaryota</taxon>
        <taxon>Fungi</taxon>
        <taxon>Dikarya</taxon>
        <taxon>Ascomycota</taxon>
        <taxon>Pezizomycotina</taxon>
        <taxon>Sordariomycetes</taxon>
        <taxon>Sordariomycetidae</taxon>
        <taxon>Sordariales</taxon>
        <taxon>Naviculisporaceae</taxon>
        <taxon>Rhypophila</taxon>
    </lineage>
</organism>
<dbReference type="CDD" id="cd20557">
    <property type="entry name" value="CYCLIN_ScPCL1-like"/>
    <property type="match status" value="1"/>
</dbReference>
<dbReference type="GO" id="GO:0005634">
    <property type="term" value="C:nucleus"/>
    <property type="evidence" value="ECO:0007669"/>
    <property type="project" value="TreeGrafter"/>
</dbReference>
<keyword evidence="1" id="KW-0472">Membrane</keyword>
<dbReference type="GO" id="GO:0016538">
    <property type="term" value="F:cyclin-dependent protein serine/threonine kinase regulator activity"/>
    <property type="evidence" value="ECO:0007669"/>
    <property type="project" value="TreeGrafter"/>
</dbReference>
<dbReference type="Pfam" id="PF00134">
    <property type="entry name" value="Cyclin_N"/>
    <property type="match status" value="1"/>
</dbReference>
<dbReference type="InterPro" id="IPR013922">
    <property type="entry name" value="Cyclin_PHO80-like"/>
</dbReference>
<dbReference type="GO" id="GO:0019901">
    <property type="term" value="F:protein kinase binding"/>
    <property type="evidence" value="ECO:0007669"/>
    <property type="project" value="InterPro"/>
</dbReference>
<dbReference type="InterPro" id="IPR006671">
    <property type="entry name" value="Cyclin_N"/>
</dbReference>
<dbReference type="Gene3D" id="1.10.472.10">
    <property type="entry name" value="Cyclin-like"/>
    <property type="match status" value="1"/>
</dbReference>
<reference evidence="3" key="1">
    <citation type="journal article" date="2023" name="Mol. Phylogenet. Evol.">
        <title>Genome-scale phylogeny and comparative genomics of the fungal order Sordariales.</title>
        <authorList>
            <person name="Hensen N."/>
            <person name="Bonometti L."/>
            <person name="Westerberg I."/>
            <person name="Brannstrom I.O."/>
            <person name="Guillou S."/>
            <person name="Cros-Aarteil S."/>
            <person name="Calhoun S."/>
            <person name="Haridas S."/>
            <person name="Kuo A."/>
            <person name="Mondo S."/>
            <person name="Pangilinan J."/>
            <person name="Riley R."/>
            <person name="LaButti K."/>
            <person name="Andreopoulos B."/>
            <person name="Lipzen A."/>
            <person name="Chen C."/>
            <person name="Yan M."/>
            <person name="Daum C."/>
            <person name="Ng V."/>
            <person name="Clum A."/>
            <person name="Steindorff A."/>
            <person name="Ohm R.A."/>
            <person name="Martin F."/>
            <person name="Silar P."/>
            <person name="Natvig D.O."/>
            <person name="Lalanne C."/>
            <person name="Gautier V."/>
            <person name="Ament-Velasquez S.L."/>
            <person name="Kruys A."/>
            <person name="Hutchinson M.I."/>
            <person name="Powell A.J."/>
            <person name="Barry K."/>
            <person name="Miller A.N."/>
            <person name="Grigoriev I.V."/>
            <person name="Debuchy R."/>
            <person name="Gladieux P."/>
            <person name="Hiltunen Thoren M."/>
            <person name="Johannesson H."/>
        </authorList>
    </citation>
    <scope>NUCLEOTIDE SEQUENCE</scope>
    <source>
        <strain evidence="3">PSN293</strain>
    </source>
</reference>
<protein>
    <recommendedName>
        <fullName evidence="2">Cyclin N-terminal domain-containing protein</fullName>
    </recommendedName>
</protein>
<dbReference type="AlphaFoldDB" id="A0AAN7B1J0"/>
<evidence type="ECO:0000313" key="4">
    <source>
        <dbReference type="Proteomes" id="UP001301769"/>
    </source>
</evidence>
<evidence type="ECO:0000256" key="1">
    <source>
        <dbReference type="SAM" id="Phobius"/>
    </source>
</evidence>
<evidence type="ECO:0000259" key="2">
    <source>
        <dbReference type="Pfam" id="PF00134"/>
    </source>
</evidence>
<dbReference type="PANTHER" id="PTHR15615">
    <property type="match status" value="1"/>
</dbReference>
<feature type="transmembrane region" description="Helical" evidence="1">
    <location>
        <begin position="18"/>
        <end position="41"/>
    </location>
</feature>
<feature type="domain" description="Cyclin N-terminal" evidence="2">
    <location>
        <begin position="7"/>
        <end position="117"/>
    </location>
</feature>
<dbReference type="PANTHER" id="PTHR15615:SF10">
    <property type="entry name" value="PHO85 CYCLIN-2-RELATED"/>
    <property type="match status" value="1"/>
</dbReference>
<comment type="caution">
    <text evidence="3">The sequence shown here is derived from an EMBL/GenBank/DDBJ whole genome shotgun (WGS) entry which is preliminary data.</text>
</comment>
<accession>A0AAN7B1J0</accession>
<dbReference type="EMBL" id="MU858406">
    <property type="protein sequence ID" value="KAK4206467.1"/>
    <property type="molecule type" value="Genomic_DNA"/>
</dbReference>
<evidence type="ECO:0000313" key="3">
    <source>
        <dbReference type="EMBL" id="KAK4206467.1"/>
    </source>
</evidence>
<gene>
    <name evidence="3" type="ORF">QBC37DRAFT_300737</name>
</gene>
<dbReference type="Proteomes" id="UP001301769">
    <property type="component" value="Unassembled WGS sequence"/>
</dbReference>
<reference evidence="3" key="2">
    <citation type="submission" date="2023-05" db="EMBL/GenBank/DDBJ databases">
        <authorList>
            <consortium name="Lawrence Berkeley National Laboratory"/>
            <person name="Steindorff A."/>
            <person name="Hensen N."/>
            <person name="Bonometti L."/>
            <person name="Westerberg I."/>
            <person name="Brannstrom I.O."/>
            <person name="Guillou S."/>
            <person name="Cros-Aarteil S."/>
            <person name="Calhoun S."/>
            <person name="Haridas S."/>
            <person name="Kuo A."/>
            <person name="Mondo S."/>
            <person name="Pangilinan J."/>
            <person name="Riley R."/>
            <person name="Labutti K."/>
            <person name="Andreopoulos B."/>
            <person name="Lipzen A."/>
            <person name="Chen C."/>
            <person name="Yanf M."/>
            <person name="Daum C."/>
            <person name="Ng V."/>
            <person name="Clum A."/>
            <person name="Ohm R."/>
            <person name="Martin F."/>
            <person name="Silar P."/>
            <person name="Natvig D."/>
            <person name="Lalanne C."/>
            <person name="Gautier V."/>
            <person name="Ament-Velasquez S.L."/>
            <person name="Kruys A."/>
            <person name="Hutchinson M.I."/>
            <person name="Powell A.J."/>
            <person name="Barry K."/>
            <person name="Miller A.N."/>
            <person name="Grigoriev I.V."/>
            <person name="Debuchy R."/>
            <person name="Gladieux P."/>
            <person name="Thoren M.H."/>
            <person name="Johannesson H."/>
        </authorList>
    </citation>
    <scope>NUCLEOTIDE SEQUENCE</scope>
    <source>
        <strain evidence="3">PSN293</strain>
    </source>
</reference>
<name>A0AAN7B1J0_9PEZI</name>
<keyword evidence="4" id="KW-1185">Reference proteome</keyword>
<keyword evidence="1" id="KW-0812">Transmembrane</keyword>
<dbReference type="GO" id="GO:0000307">
    <property type="term" value="C:cyclin-dependent protein kinase holoenzyme complex"/>
    <property type="evidence" value="ECO:0007669"/>
    <property type="project" value="TreeGrafter"/>
</dbReference>
<dbReference type="InterPro" id="IPR036915">
    <property type="entry name" value="Cyclin-like_sf"/>
</dbReference>
<keyword evidence="1" id="KW-1133">Transmembrane helix</keyword>
<proteinExistence type="predicted"/>
<dbReference type="SUPFAM" id="SSF47954">
    <property type="entry name" value="Cyclin-like"/>
    <property type="match status" value="1"/>
</dbReference>
<sequence length="160" mass="18177">MKNPDRITINRLPTLATFIIRLIHASGINTGTFVATVIYLARLKKRLSPTTTGSQCSAHRIILSVLILTFKYLHDSNCSNKSWVQYCSYAMDGNYFSSTDITKMEIQTLCLLGWDLSLAEEELYFELEPLLAPIRQEFSRQRTHGSAASLSNKESFSYQK</sequence>